<reference evidence="3" key="1">
    <citation type="submission" date="2016-10" db="EMBL/GenBank/DDBJ databases">
        <authorList>
            <person name="Varghese N."/>
            <person name="Submissions S."/>
        </authorList>
    </citation>
    <scope>NUCLEOTIDE SEQUENCE [LARGE SCALE GENOMIC DNA]</scope>
    <source>
        <strain evidence="3">DSM 21368</strain>
    </source>
</reference>
<keyword evidence="3" id="KW-1185">Reference proteome</keyword>
<dbReference type="InterPro" id="IPR055959">
    <property type="entry name" value="DUF7537"/>
</dbReference>
<name>A0A1H5MJK7_9MICO</name>
<dbReference type="SUPFAM" id="SSF89392">
    <property type="entry name" value="Prokaryotic lipoproteins and lipoprotein localization factors"/>
    <property type="match status" value="1"/>
</dbReference>
<dbReference type="AlphaFoldDB" id="A0A1H5MJK7"/>
<dbReference type="RefSeq" id="WP_175477174.1">
    <property type="nucleotide sequence ID" value="NZ_FNTX01000002.1"/>
</dbReference>
<proteinExistence type="predicted"/>
<dbReference type="Gene3D" id="2.50.20.20">
    <property type="match status" value="1"/>
</dbReference>
<dbReference type="EMBL" id="FNTX01000002">
    <property type="protein sequence ID" value="SEE88578.1"/>
    <property type="molecule type" value="Genomic_DNA"/>
</dbReference>
<sequence length="226" mass="23793">MPFRRTLTVVMGSVLLVAGCAGPEDPPPSGGTTATVATSAEDTGTGSPEPTVDLADPLTPDTIGTRTADAIRAAGSMQFEQTTVDGSVTGAMAYQGTEVVAMEITTRNPDGEVTLHEWFVDGTYWRASDGGAASTAGPGAAEDFLALWNWAGALENVYTDVEAVRPVDETELDGIPVTVYEVALPDRTETWWVDEQDLLRRYTYGDDLGGTLTGFGADLEITPPEG</sequence>
<evidence type="ECO:0000313" key="2">
    <source>
        <dbReference type="EMBL" id="SEE88578.1"/>
    </source>
</evidence>
<feature type="region of interest" description="Disordered" evidence="1">
    <location>
        <begin position="21"/>
        <end position="59"/>
    </location>
</feature>
<protein>
    <recommendedName>
        <fullName evidence="4">Lipoprotein</fullName>
    </recommendedName>
</protein>
<evidence type="ECO:0000256" key="1">
    <source>
        <dbReference type="SAM" id="MobiDB-lite"/>
    </source>
</evidence>
<dbReference type="PROSITE" id="PS51257">
    <property type="entry name" value="PROKAR_LIPOPROTEIN"/>
    <property type="match status" value="1"/>
</dbReference>
<evidence type="ECO:0008006" key="4">
    <source>
        <dbReference type="Google" id="ProtNLM"/>
    </source>
</evidence>
<evidence type="ECO:0000313" key="3">
    <source>
        <dbReference type="Proteomes" id="UP000199220"/>
    </source>
</evidence>
<dbReference type="Proteomes" id="UP000199220">
    <property type="component" value="Unassembled WGS sequence"/>
</dbReference>
<dbReference type="STRING" id="648782.SAMN04488554_3386"/>
<dbReference type="InterPro" id="IPR029046">
    <property type="entry name" value="LolA/LolB/LppX"/>
</dbReference>
<organism evidence="2 3">
    <name type="scientific">Ruania alba</name>
    <dbReference type="NCBI Taxonomy" id="648782"/>
    <lineage>
        <taxon>Bacteria</taxon>
        <taxon>Bacillati</taxon>
        <taxon>Actinomycetota</taxon>
        <taxon>Actinomycetes</taxon>
        <taxon>Micrococcales</taxon>
        <taxon>Ruaniaceae</taxon>
        <taxon>Ruania</taxon>
    </lineage>
</organism>
<dbReference type="Pfam" id="PF24381">
    <property type="entry name" value="DUF7537"/>
    <property type="match status" value="1"/>
</dbReference>
<gene>
    <name evidence="2" type="ORF">SAMN04488554_3386</name>
</gene>
<feature type="compositionally biased region" description="Low complexity" evidence="1">
    <location>
        <begin position="30"/>
        <end position="40"/>
    </location>
</feature>
<accession>A0A1H5MJK7</accession>